<keyword evidence="5" id="KW-0175">Coiled coil</keyword>
<evidence type="ECO:0000313" key="10">
    <source>
        <dbReference type="EMBL" id="RWR83816.1"/>
    </source>
</evidence>
<keyword evidence="4" id="KW-0067">ATP-binding</keyword>
<dbReference type="InterPro" id="IPR058922">
    <property type="entry name" value="WHD_DRP"/>
</dbReference>
<comment type="similarity">
    <text evidence="1">Belongs to the disease resistance NB-LRR family.</text>
</comment>
<protein>
    <submittedName>
        <fullName evidence="10">Putative disease resistance protein</fullName>
    </submittedName>
</protein>
<dbReference type="PRINTS" id="PR00364">
    <property type="entry name" value="DISEASERSIST"/>
</dbReference>
<comment type="caution">
    <text evidence="10">The sequence shown here is derived from an EMBL/GenBank/DDBJ whole genome shotgun (WGS) entry which is preliminary data.</text>
</comment>
<evidence type="ECO:0000256" key="2">
    <source>
        <dbReference type="ARBA" id="ARBA00022737"/>
    </source>
</evidence>
<dbReference type="Gene3D" id="1.10.10.10">
    <property type="entry name" value="Winged helix-like DNA-binding domain superfamily/Winged helix DNA-binding domain"/>
    <property type="match status" value="1"/>
</dbReference>
<dbReference type="FunFam" id="1.10.10.10:FF:000322">
    <property type="entry name" value="Probable disease resistance protein At1g63360"/>
    <property type="match status" value="1"/>
</dbReference>
<dbReference type="InterPro" id="IPR036388">
    <property type="entry name" value="WH-like_DNA-bd_sf"/>
</dbReference>
<evidence type="ECO:0000259" key="8">
    <source>
        <dbReference type="Pfam" id="PF23559"/>
    </source>
</evidence>
<accession>A0A443NZC0</accession>
<name>A0A443NZC0_9MAGN</name>
<dbReference type="Pfam" id="PF23598">
    <property type="entry name" value="LRR_14"/>
    <property type="match status" value="1"/>
</dbReference>
<dbReference type="FunFam" id="3.40.50.300:FF:001091">
    <property type="entry name" value="Probable disease resistance protein At1g61300"/>
    <property type="match status" value="1"/>
</dbReference>
<feature type="coiled-coil region" evidence="5">
    <location>
        <begin position="29"/>
        <end position="97"/>
    </location>
</feature>
<dbReference type="InterPro" id="IPR042197">
    <property type="entry name" value="Apaf_helical"/>
</dbReference>
<evidence type="ECO:0000256" key="1">
    <source>
        <dbReference type="ARBA" id="ARBA00008894"/>
    </source>
</evidence>
<dbReference type="PANTHER" id="PTHR33463">
    <property type="entry name" value="NB-ARC DOMAIN-CONTAINING PROTEIN-RELATED"/>
    <property type="match status" value="1"/>
</dbReference>
<feature type="domain" description="Disease resistance protein winged helix" evidence="8">
    <location>
        <begin position="412"/>
        <end position="477"/>
    </location>
</feature>
<dbReference type="Gene3D" id="1.10.8.430">
    <property type="entry name" value="Helical domain of apoptotic protease-activating factors"/>
    <property type="match status" value="1"/>
</dbReference>
<sequence>MNLIGPLLSPVVEIMKCSCAPIFRRLGYIKDLERNFERLNEKARALYDKKEDIQREIRRHGNEKTPTSQCQSWISKVDEIQNQVNAIEEEYSKGDKRCLRRWCLDISLSWKLGRRIVEKTNCILNLSEESNFEGGVVVDALPQIVETMPVITVEDGTSTERTLQKILKCMRNERIQKIGIWGMGGVGKTTVMKILNNLPEIARMFEIVIWVTVAKDFSTRQLQTEIAQRLSLNLLNDESNERVARRIFQSLRGMKFLLLMDDVWARVDLEDIGIPYLTQGNGCKLVLTTRDCNVCHKMETNEEIKVELLSVEEAWELFREKAGEIVDSPNIQPLARCVVDECDGLPLAIVVIGASLRKEDNILIWENAVQELSAPSTSDIYDMEERVFKRLKFSFDRLEDDNLKNCFLYAALFPEDHNIDRLELIEYWRAEGLINSGSSLVDARKKGHAILKHLIDASLLLKSYGMIQMHDVIRDLALRITSSKGSGHRFLVRANKDIKDPPEAEEWKNIERMSLMQNKIGNLPESPNCPTLLTLFLQENYKLRMIPASFFKKMCALRVLNLSETSINSLPHSICNLVNLRIFYLKSCPKLEAIPPQIGAITGLEVLDAQDTRITSLPVEIGQLTHLKVLNVAFSMGRDEIEEDVAISGGIISRLSQLEQLSVDLRSTESQFEHEWNKWAEAILKDVSYVKGLMSLEFYFPQLESLECFLQTIRPWKEGRFTSFNFDVGRNPSLSIRTTWFGYIPELGTKDEILTIRGCDGISRAILEVLSHASRFRLHGHRSIHSLCELGMQNTRRLTDCFISKCDEMEIFIEGDQLIEAALPNLTELEIHDMLSLKSIWEGSFLPGSFNCLSDLNLSGCNKLKNIFSSKIITQLSNLEALQVKSCSALEEVIYEEAIGVKFDCVLPKLRILRLKSLPALVGILKGHLLNCSSLEEIWAFECPNLKRLPVSISNAPKLRRIRCKREWWNELEWDDNAIKLQLEPLLV</sequence>
<keyword evidence="3" id="KW-0611">Plant defense</keyword>
<dbReference type="Gene3D" id="3.80.10.10">
    <property type="entry name" value="Ribonuclease Inhibitor"/>
    <property type="match status" value="2"/>
</dbReference>
<evidence type="ECO:0000259" key="6">
    <source>
        <dbReference type="Pfam" id="PF00931"/>
    </source>
</evidence>
<keyword evidence="11" id="KW-1185">Reference proteome</keyword>
<keyword evidence="2" id="KW-0677">Repeat</keyword>
<dbReference type="Proteomes" id="UP000283530">
    <property type="component" value="Unassembled WGS sequence"/>
</dbReference>
<dbReference type="Pfam" id="PF23247">
    <property type="entry name" value="LRR_RPS2"/>
    <property type="match status" value="1"/>
</dbReference>
<dbReference type="GO" id="GO:0005524">
    <property type="term" value="F:ATP binding"/>
    <property type="evidence" value="ECO:0007669"/>
    <property type="project" value="UniProtKB-KW"/>
</dbReference>
<dbReference type="InterPro" id="IPR050905">
    <property type="entry name" value="Plant_NBS-LRR"/>
</dbReference>
<dbReference type="Pfam" id="PF23559">
    <property type="entry name" value="WHD_DRP"/>
    <property type="match status" value="1"/>
</dbReference>
<evidence type="ECO:0000256" key="3">
    <source>
        <dbReference type="ARBA" id="ARBA00022821"/>
    </source>
</evidence>
<dbReference type="InterPro" id="IPR057135">
    <property type="entry name" value="At4g27190-like_LRR"/>
</dbReference>
<dbReference type="Pfam" id="PF00931">
    <property type="entry name" value="NB-ARC"/>
    <property type="match status" value="1"/>
</dbReference>
<dbReference type="GO" id="GO:0006952">
    <property type="term" value="P:defense response"/>
    <property type="evidence" value="ECO:0007669"/>
    <property type="project" value="UniProtKB-KW"/>
</dbReference>
<dbReference type="SUPFAM" id="SSF52058">
    <property type="entry name" value="L domain-like"/>
    <property type="match status" value="1"/>
</dbReference>
<dbReference type="STRING" id="337451.A0A443NZC0"/>
<keyword evidence="4" id="KW-0547">Nucleotide-binding</keyword>
<organism evidence="10 11">
    <name type="scientific">Cinnamomum micranthum f. kanehirae</name>
    <dbReference type="NCBI Taxonomy" id="337451"/>
    <lineage>
        <taxon>Eukaryota</taxon>
        <taxon>Viridiplantae</taxon>
        <taxon>Streptophyta</taxon>
        <taxon>Embryophyta</taxon>
        <taxon>Tracheophyta</taxon>
        <taxon>Spermatophyta</taxon>
        <taxon>Magnoliopsida</taxon>
        <taxon>Magnoliidae</taxon>
        <taxon>Laurales</taxon>
        <taxon>Lauraceae</taxon>
        <taxon>Cinnamomum</taxon>
    </lineage>
</organism>
<gene>
    <name evidence="10" type="ORF">CKAN_01258900</name>
</gene>
<proteinExistence type="inferred from homology"/>
<dbReference type="InterPro" id="IPR055414">
    <property type="entry name" value="LRR_R13L4/SHOC2-like"/>
</dbReference>
<dbReference type="AlphaFoldDB" id="A0A443NZC0"/>
<dbReference type="Gene3D" id="3.40.50.300">
    <property type="entry name" value="P-loop containing nucleotide triphosphate hydrolases"/>
    <property type="match status" value="1"/>
</dbReference>
<evidence type="ECO:0000259" key="9">
    <source>
        <dbReference type="Pfam" id="PF23598"/>
    </source>
</evidence>
<dbReference type="FunFam" id="1.10.8.430:FF:000003">
    <property type="entry name" value="Probable disease resistance protein At5g66910"/>
    <property type="match status" value="1"/>
</dbReference>
<dbReference type="OrthoDB" id="736010at2759"/>
<evidence type="ECO:0000313" key="11">
    <source>
        <dbReference type="Proteomes" id="UP000283530"/>
    </source>
</evidence>
<dbReference type="InterPro" id="IPR002182">
    <property type="entry name" value="NB-ARC"/>
</dbReference>
<feature type="domain" description="Disease resistance protein At4g27190-like leucine-rich repeats" evidence="7">
    <location>
        <begin position="826"/>
        <end position="953"/>
    </location>
</feature>
<evidence type="ECO:0000256" key="4">
    <source>
        <dbReference type="ARBA" id="ARBA00022840"/>
    </source>
</evidence>
<evidence type="ECO:0000259" key="7">
    <source>
        <dbReference type="Pfam" id="PF23247"/>
    </source>
</evidence>
<dbReference type="InterPro" id="IPR027417">
    <property type="entry name" value="P-loop_NTPase"/>
</dbReference>
<feature type="domain" description="Disease resistance R13L4/SHOC-2-like LRR" evidence="9">
    <location>
        <begin position="515"/>
        <end position="705"/>
    </location>
</feature>
<dbReference type="InterPro" id="IPR032675">
    <property type="entry name" value="LRR_dom_sf"/>
</dbReference>
<dbReference type="SUPFAM" id="SSF52540">
    <property type="entry name" value="P-loop containing nucleoside triphosphate hydrolases"/>
    <property type="match status" value="1"/>
</dbReference>
<feature type="domain" description="NB-ARC" evidence="6">
    <location>
        <begin position="161"/>
        <end position="323"/>
    </location>
</feature>
<dbReference type="PANTHER" id="PTHR33463:SF209">
    <property type="entry name" value="DISEASE RESISTANCE PROTEIN RPS2-LIKE"/>
    <property type="match status" value="1"/>
</dbReference>
<dbReference type="GO" id="GO:0043531">
    <property type="term" value="F:ADP binding"/>
    <property type="evidence" value="ECO:0007669"/>
    <property type="project" value="InterPro"/>
</dbReference>
<dbReference type="EMBL" id="QPKB01000004">
    <property type="protein sequence ID" value="RWR83816.1"/>
    <property type="molecule type" value="Genomic_DNA"/>
</dbReference>
<evidence type="ECO:0000256" key="5">
    <source>
        <dbReference type="SAM" id="Coils"/>
    </source>
</evidence>
<reference evidence="10 11" key="1">
    <citation type="journal article" date="2019" name="Nat. Plants">
        <title>Stout camphor tree genome fills gaps in understanding of flowering plant genome evolution.</title>
        <authorList>
            <person name="Chaw S.M."/>
            <person name="Liu Y.C."/>
            <person name="Wu Y.W."/>
            <person name="Wang H.Y."/>
            <person name="Lin C.I."/>
            <person name="Wu C.S."/>
            <person name="Ke H.M."/>
            <person name="Chang L.Y."/>
            <person name="Hsu C.Y."/>
            <person name="Yang H.T."/>
            <person name="Sudianto E."/>
            <person name="Hsu M.H."/>
            <person name="Wu K.P."/>
            <person name="Wang L.N."/>
            <person name="Leebens-Mack J.H."/>
            <person name="Tsai I.J."/>
        </authorList>
    </citation>
    <scope>NUCLEOTIDE SEQUENCE [LARGE SCALE GENOMIC DNA]</scope>
    <source>
        <strain evidence="11">cv. Chaw 1501</strain>
        <tissue evidence="10">Young leaves</tissue>
    </source>
</reference>